<dbReference type="Gene3D" id="3.40.640.10">
    <property type="entry name" value="Type I PLP-dependent aspartate aminotransferase-like (Major domain)"/>
    <property type="match status" value="1"/>
</dbReference>
<dbReference type="InterPro" id="IPR015424">
    <property type="entry name" value="PyrdxlP-dep_Trfase"/>
</dbReference>
<evidence type="ECO:0000256" key="4">
    <source>
        <dbReference type="ARBA" id="ARBA00038302"/>
    </source>
</evidence>
<dbReference type="PANTHER" id="PTHR42735:SF6">
    <property type="entry name" value="SPHINGOSINE-1-PHOSPHATE LYASE 1"/>
    <property type="match status" value="1"/>
</dbReference>
<evidence type="ECO:0000256" key="2">
    <source>
        <dbReference type="ARBA" id="ARBA00022898"/>
    </source>
</evidence>
<comment type="cofactor">
    <cofactor evidence="1 5">
        <name>pyridoxal 5'-phosphate</name>
        <dbReference type="ChEBI" id="CHEBI:597326"/>
    </cofactor>
</comment>
<evidence type="ECO:0000313" key="7">
    <source>
        <dbReference type="Proteomes" id="UP001596425"/>
    </source>
</evidence>
<keyword evidence="7" id="KW-1185">Reference proteome</keyword>
<keyword evidence="6" id="KW-0032">Aminotransferase</keyword>
<evidence type="ECO:0000313" key="6">
    <source>
        <dbReference type="EMBL" id="MFC6633004.1"/>
    </source>
</evidence>
<comment type="caution">
    <text evidence="6">The sequence shown here is derived from an EMBL/GenBank/DDBJ whole genome shotgun (WGS) entry which is preliminary data.</text>
</comment>
<accession>A0ABW1YJU2</accession>
<comment type="similarity">
    <text evidence="4">Belongs to the group II decarboxylase family. Sphingosine-1-phosphate lyase subfamily.</text>
</comment>
<dbReference type="InterPro" id="IPR002129">
    <property type="entry name" value="PyrdxlP-dep_de-COase"/>
</dbReference>
<dbReference type="InterPro" id="IPR015421">
    <property type="entry name" value="PyrdxlP-dep_Trfase_major"/>
</dbReference>
<keyword evidence="2 5" id="KW-0663">Pyridoxal phosphate</keyword>
<evidence type="ECO:0000256" key="1">
    <source>
        <dbReference type="ARBA" id="ARBA00001933"/>
    </source>
</evidence>
<dbReference type="Proteomes" id="UP001596425">
    <property type="component" value="Unassembled WGS sequence"/>
</dbReference>
<dbReference type="Pfam" id="PF00282">
    <property type="entry name" value="Pyridoxal_deC"/>
    <property type="match status" value="1"/>
</dbReference>
<sequence>MSNERLFPQRGSDRESVRERLLEFKGRDISEALGRLNVYCHKGSEELDQLRRDAYGIFAHSNAFLAGYMDGMGTMQAEVLQMALEILNGPVESCAFITTGGTESIFCAMHTAREWAKVERPVPGRPQVMLPYSGHVAFDKACQFLEMDIVRIPVRDDYRADVAAMEAAITPNTIAIVGSAPNWPYGTIDPIADIAAVAQRHHLWMHVDACVGGFINPWLERLGYDIPLFDFRVPGVMSMSADLHKHGYASKPCSTVLYRSRAVEPYHFVEVDDWPDGPYKTAGFVGSRPAASVATAWSVMKYLGESGYVALTRECMEVRQKLVEGIENIEDLKCLQNDSTMIYFRSETLDMPTLIGGMVEKGYFPFGVFNPMMLQLIPEPVPDEMIDTYLAALKEVASGVREGTVTSTALARYA</sequence>
<dbReference type="EMBL" id="JBHSVR010000001">
    <property type="protein sequence ID" value="MFC6633004.1"/>
    <property type="molecule type" value="Genomic_DNA"/>
</dbReference>
<evidence type="ECO:0000256" key="5">
    <source>
        <dbReference type="RuleBase" id="RU000382"/>
    </source>
</evidence>
<keyword evidence="3 5" id="KW-0456">Lyase</keyword>
<dbReference type="InterPro" id="IPR015422">
    <property type="entry name" value="PyrdxlP-dep_Trfase_small"/>
</dbReference>
<dbReference type="PANTHER" id="PTHR42735">
    <property type="match status" value="1"/>
</dbReference>
<evidence type="ECO:0000256" key="3">
    <source>
        <dbReference type="ARBA" id="ARBA00023239"/>
    </source>
</evidence>
<protein>
    <submittedName>
        <fullName evidence="6">Aminotransferase class V-fold PLP-dependent enzyme</fullName>
    </submittedName>
</protein>
<name>A0ABW1YJU2_9GAMM</name>
<gene>
    <name evidence="6" type="ORF">ACFQBM_06935</name>
</gene>
<dbReference type="Gene3D" id="3.90.1150.10">
    <property type="entry name" value="Aspartate Aminotransferase, domain 1"/>
    <property type="match status" value="1"/>
</dbReference>
<dbReference type="GO" id="GO:0008483">
    <property type="term" value="F:transaminase activity"/>
    <property type="evidence" value="ECO:0007669"/>
    <property type="project" value="UniProtKB-KW"/>
</dbReference>
<keyword evidence="6" id="KW-0808">Transferase</keyword>
<dbReference type="SUPFAM" id="SSF53383">
    <property type="entry name" value="PLP-dependent transferases"/>
    <property type="match status" value="1"/>
</dbReference>
<proteinExistence type="inferred from homology"/>
<dbReference type="InterPro" id="IPR050477">
    <property type="entry name" value="GrpII_AminoAcid_Decarb"/>
</dbReference>
<reference evidence="7" key="1">
    <citation type="journal article" date="2019" name="Int. J. Syst. Evol. Microbiol.">
        <title>The Global Catalogue of Microorganisms (GCM) 10K type strain sequencing project: providing services to taxonomists for standard genome sequencing and annotation.</title>
        <authorList>
            <consortium name="The Broad Institute Genomics Platform"/>
            <consortium name="The Broad Institute Genome Sequencing Center for Infectious Disease"/>
            <person name="Wu L."/>
            <person name="Ma J."/>
        </authorList>
    </citation>
    <scope>NUCLEOTIDE SEQUENCE [LARGE SCALE GENOMIC DNA]</scope>
    <source>
        <strain evidence="7">CGMCC 1.13718</strain>
    </source>
</reference>
<dbReference type="RefSeq" id="WP_193189517.1">
    <property type="nucleotide sequence ID" value="NZ_JACZFR010000007.1"/>
</dbReference>
<organism evidence="6 7">
    <name type="scientific">Microbulbifer taiwanensis</name>
    <dbReference type="NCBI Taxonomy" id="986746"/>
    <lineage>
        <taxon>Bacteria</taxon>
        <taxon>Pseudomonadati</taxon>
        <taxon>Pseudomonadota</taxon>
        <taxon>Gammaproteobacteria</taxon>
        <taxon>Cellvibrionales</taxon>
        <taxon>Microbulbiferaceae</taxon>
        <taxon>Microbulbifer</taxon>
    </lineage>
</organism>